<dbReference type="Pfam" id="PF02779">
    <property type="entry name" value="Transket_pyr"/>
    <property type="match status" value="1"/>
</dbReference>
<proteinExistence type="inferred from homology"/>
<dbReference type="GO" id="GO:0008661">
    <property type="term" value="F:1-deoxy-D-xylulose-5-phosphate synthase activity"/>
    <property type="evidence" value="ECO:0007669"/>
    <property type="project" value="UniProtKB-UniRule"/>
</dbReference>
<feature type="binding site" evidence="10">
    <location>
        <position position="76"/>
    </location>
    <ligand>
        <name>thiamine diphosphate</name>
        <dbReference type="ChEBI" id="CHEBI:58937"/>
    </ligand>
</feature>
<dbReference type="Pfam" id="PF13292">
    <property type="entry name" value="DXP_synthase_N"/>
    <property type="match status" value="1"/>
</dbReference>
<evidence type="ECO:0000256" key="11">
    <source>
        <dbReference type="SAM" id="Coils"/>
    </source>
</evidence>
<evidence type="ECO:0000313" key="13">
    <source>
        <dbReference type="EMBL" id="PLX18356.1"/>
    </source>
</evidence>
<dbReference type="SMART" id="SM00861">
    <property type="entry name" value="Transket_pyr"/>
    <property type="match status" value="1"/>
</dbReference>
<dbReference type="AlphaFoldDB" id="A0A2N5ZI77"/>
<feature type="binding site" evidence="10">
    <location>
        <position position="178"/>
    </location>
    <ligand>
        <name>thiamine diphosphate</name>
        <dbReference type="ChEBI" id="CHEBI:58937"/>
    </ligand>
</feature>
<dbReference type="HAMAP" id="MF_00315">
    <property type="entry name" value="DXP_synth"/>
    <property type="match status" value="1"/>
</dbReference>
<evidence type="ECO:0000256" key="9">
    <source>
        <dbReference type="ARBA" id="ARBA00023229"/>
    </source>
</evidence>
<comment type="caution">
    <text evidence="13">The sequence shown here is derived from an EMBL/GenBank/DDBJ whole genome shotgun (WGS) entry which is preliminary data.</text>
</comment>
<organism evidence="13 14">
    <name type="scientific">Muiribacterium halophilum</name>
    <dbReference type="NCBI Taxonomy" id="2053465"/>
    <lineage>
        <taxon>Bacteria</taxon>
        <taxon>Candidatus Muiribacteriota</taxon>
        <taxon>Candidatus Muiribacteriia</taxon>
        <taxon>Candidatus Muiribacteriales</taxon>
        <taxon>Candidatus Muiribacteriaceae</taxon>
        <taxon>Candidatus Muiribacterium</taxon>
    </lineage>
</organism>
<dbReference type="NCBIfam" id="NF003933">
    <property type="entry name" value="PRK05444.2-2"/>
    <property type="match status" value="1"/>
</dbReference>
<keyword evidence="4 10" id="KW-0808">Transferase</keyword>
<feature type="binding site" evidence="10">
    <location>
        <begin position="117"/>
        <end position="119"/>
    </location>
    <ligand>
        <name>thiamine diphosphate</name>
        <dbReference type="ChEBI" id="CHEBI:58937"/>
    </ligand>
</feature>
<comment type="catalytic activity">
    <reaction evidence="10">
        <text>D-glyceraldehyde 3-phosphate + pyruvate + H(+) = 1-deoxy-D-xylulose 5-phosphate + CO2</text>
        <dbReference type="Rhea" id="RHEA:12605"/>
        <dbReference type="ChEBI" id="CHEBI:15361"/>
        <dbReference type="ChEBI" id="CHEBI:15378"/>
        <dbReference type="ChEBI" id="CHEBI:16526"/>
        <dbReference type="ChEBI" id="CHEBI:57792"/>
        <dbReference type="ChEBI" id="CHEBI:59776"/>
        <dbReference type="EC" id="2.2.1.7"/>
    </reaction>
</comment>
<dbReference type="GO" id="GO:0019288">
    <property type="term" value="P:isopentenyl diphosphate biosynthetic process, methylerythritol 4-phosphate pathway"/>
    <property type="evidence" value="ECO:0007669"/>
    <property type="project" value="TreeGrafter"/>
</dbReference>
<dbReference type="UniPathway" id="UPA00064">
    <property type="reaction ID" value="UER00091"/>
</dbReference>
<evidence type="ECO:0000256" key="2">
    <source>
        <dbReference type="ARBA" id="ARBA00011081"/>
    </source>
</evidence>
<comment type="cofactor">
    <cofactor evidence="10">
        <name>Mg(2+)</name>
        <dbReference type="ChEBI" id="CHEBI:18420"/>
    </cofactor>
    <text evidence="10">Binds 1 Mg(2+) ion per subunit.</text>
</comment>
<dbReference type="CDD" id="cd07033">
    <property type="entry name" value="TPP_PYR_DXS_TK_like"/>
    <property type="match status" value="1"/>
</dbReference>
<evidence type="ECO:0000256" key="3">
    <source>
        <dbReference type="ARBA" id="ARBA00011738"/>
    </source>
</evidence>
<dbReference type="PANTHER" id="PTHR43322:SF5">
    <property type="entry name" value="1-DEOXY-D-XYLULOSE-5-PHOSPHATE SYNTHASE, CHLOROPLASTIC"/>
    <property type="match status" value="1"/>
</dbReference>
<feature type="binding site" evidence="10">
    <location>
        <position position="148"/>
    </location>
    <ligand>
        <name>Mg(2+)</name>
        <dbReference type="ChEBI" id="CHEBI:18420"/>
    </ligand>
</feature>
<accession>A0A2N5ZI77</accession>
<comment type="cofactor">
    <cofactor evidence="10">
        <name>thiamine diphosphate</name>
        <dbReference type="ChEBI" id="CHEBI:58937"/>
    </cofactor>
    <text evidence="10">Binds 1 thiamine pyrophosphate per subunit.</text>
</comment>
<keyword evidence="7 10" id="KW-0784">Thiamine biosynthesis</keyword>
<dbReference type="Gene3D" id="3.40.50.920">
    <property type="match status" value="1"/>
</dbReference>
<keyword evidence="11" id="KW-0175">Coiled coil</keyword>
<dbReference type="SUPFAM" id="SSF52518">
    <property type="entry name" value="Thiamin diphosphate-binding fold (THDP-binding)"/>
    <property type="match status" value="2"/>
</dbReference>
<feature type="coiled-coil region" evidence="11">
    <location>
        <begin position="2"/>
        <end position="29"/>
    </location>
</feature>
<dbReference type="GO" id="GO:0000287">
    <property type="term" value="F:magnesium ion binding"/>
    <property type="evidence" value="ECO:0007669"/>
    <property type="project" value="UniProtKB-UniRule"/>
</dbReference>
<dbReference type="GO" id="GO:0005829">
    <property type="term" value="C:cytosol"/>
    <property type="evidence" value="ECO:0007669"/>
    <property type="project" value="TreeGrafter"/>
</dbReference>
<dbReference type="Gene3D" id="3.40.50.970">
    <property type="match status" value="2"/>
</dbReference>
<protein>
    <recommendedName>
        <fullName evidence="10">1-deoxy-D-xylulose-5-phosphate synthase</fullName>
        <ecNumber evidence="10">2.2.1.7</ecNumber>
    </recommendedName>
    <alternativeName>
        <fullName evidence="10">1-deoxyxylulose-5-phosphate synthase</fullName>
        <shortName evidence="10">DXP synthase</shortName>
        <shortName evidence="10">DXPS</shortName>
    </alternativeName>
</protein>
<gene>
    <name evidence="10 13" type="primary">dxs</name>
    <name evidence="13" type="ORF">C0601_04885</name>
</gene>
<dbReference type="GO" id="GO:0016114">
    <property type="term" value="P:terpenoid biosynthetic process"/>
    <property type="evidence" value="ECO:0007669"/>
    <property type="project" value="UniProtKB-UniRule"/>
</dbReference>
<evidence type="ECO:0000256" key="1">
    <source>
        <dbReference type="ARBA" id="ARBA00004980"/>
    </source>
</evidence>
<name>A0A2N5ZI77_MUIH1</name>
<comment type="pathway">
    <text evidence="1 10">Metabolic intermediate biosynthesis; 1-deoxy-D-xylulose 5-phosphate biosynthesis; 1-deoxy-D-xylulose 5-phosphate from D-glyceraldehyde 3-phosphate and pyruvate: step 1/1.</text>
</comment>
<dbReference type="Pfam" id="PF02780">
    <property type="entry name" value="Transketolase_C"/>
    <property type="match status" value="1"/>
</dbReference>
<evidence type="ECO:0000259" key="12">
    <source>
        <dbReference type="SMART" id="SM00861"/>
    </source>
</evidence>
<dbReference type="NCBIfam" id="TIGR00204">
    <property type="entry name" value="dxs"/>
    <property type="match status" value="1"/>
</dbReference>
<dbReference type="GO" id="GO:0009228">
    <property type="term" value="P:thiamine biosynthetic process"/>
    <property type="evidence" value="ECO:0007669"/>
    <property type="project" value="UniProtKB-UniRule"/>
</dbReference>
<feature type="domain" description="Transketolase-like pyrimidine-binding" evidence="12">
    <location>
        <begin position="318"/>
        <end position="482"/>
    </location>
</feature>
<dbReference type="PROSITE" id="PS00801">
    <property type="entry name" value="TRANSKETOLASE_1"/>
    <property type="match status" value="1"/>
</dbReference>
<keyword evidence="9 10" id="KW-0414">Isoprene biosynthesis</keyword>
<comment type="similarity">
    <text evidence="2 10">Belongs to the transketolase family. DXPS subfamily.</text>
</comment>
<evidence type="ECO:0000256" key="7">
    <source>
        <dbReference type="ARBA" id="ARBA00022977"/>
    </source>
</evidence>
<evidence type="ECO:0000256" key="4">
    <source>
        <dbReference type="ARBA" id="ARBA00022679"/>
    </source>
</evidence>
<dbReference type="InterPro" id="IPR029061">
    <property type="entry name" value="THDP-binding"/>
</dbReference>
<feature type="binding site" evidence="10">
    <location>
        <begin position="149"/>
        <end position="150"/>
    </location>
    <ligand>
        <name>thiamine diphosphate</name>
        <dbReference type="ChEBI" id="CHEBI:58937"/>
    </ligand>
</feature>
<feature type="binding site" evidence="10">
    <location>
        <position position="289"/>
    </location>
    <ligand>
        <name>thiamine diphosphate</name>
        <dbReference type="ChEBI" id="CHEBI:58937"/>
    </ligand>
</feature>
<evidence type="ECO:0000256" key="8">
    <source>
        <dbReference type="ARBA" id="ARBA00023052"/>
    </source>
</evidence>
<dbReference type="SUPFAM" id="SSF52922">
    <property type="entry name" value="TK C-terminal domain-like"/>
    <property type="match status" value="1"/>
</dbReference>
<comment type="function">
    <text evidence="10">Catalyzes the acyloin condensation reaction between C atoms 2 and 3 of pyruvate and glyceraldehyde 3-phosphate to yield 1-deoxy-D-xylulose-5-phosphate (DXP).</text>
</comment>
<keyword evidence="6 10" id="KW-0460">Magnesium</keyword>
<feature type="binding site" evidence="10">
    <location>
        <position position="369"/>
    </location>
    <ligand>
        <name>thiamine diphosphate</name>
        <dbReference type="ChEBI" id="CHEBI:58937"/>
    </ligand>
</feature>
<dbReference type="Proteomes" id="UP000234857">
    <property type="component" value="Unassembled WGS sequence"/>
</dbReference>
<keyword evidence="8 10" id="KW-0786">Thiamine pyrophosphate</keyword>
<reference evidence="13 14" key="1">
    <citation type="submission" date="2017-11" db="EMBL/GenBank/DDBJ databases">
        <title>Genome-resolved metagenomics identifies genetic mobility, metabolic interactions, and unexpected diversity in perchlorate-reducing communities.</title>
        <authorList>
            <person name="Barnum T.P."/>
            <person name="Figueroa I.A."/>
            <person name="Carlstrom C.I."/>
            <person name="Lucas L.N."/>
            <person name="Engelbrektson A.L."/>
            <person name="Coates J.D."/>
        </authorList>
    </citation>
    <scope>NUCLEOTIDE SEQUENCE [LARGE SCALE GENOMIC DNA]</scope>
    <source>
        <strain evidence="13">BM706</strain>
    </source>
</reference>
<evidence type="ECO:0000256" key="6">
    <source>
        <dbReference type="ARBA" id="ARBA00022842"/>
    </source>
</evidence>
<keyword evidence="5 10" id="KW-0479">Metal-binding</keyword>
<dbReference type="InterPro" id="IPR005475">
    <property type="entry name" value="Transketolase-like_Pyr-bd"/>
</dbReference>
<dbReference type="PANTHER" id="PTHR43322">
    <property type="entry name" value="1-D-DEOXYXYLULOSE 5-PHOSPHATE SYNTHASE-RELATED"/>
    <property type="match status" value="1"/>
</dbReference>
<dbReference type="EMBL" id="PKTG01000064">
    <property type="protein sequence ID" value="PLX18356.1"/>
    <property type="molecule type" value="Genomic_DNA"/>
</dbReference>
<evidence type="ECO:0000313" key="14">
    <source>
        <dbReference type="Proteomes" id="UP000234857"/>
    </source>
</evidence>
<dbReference type="GO" id="GO:0030976">
    <property type="term" value="F:thiamine pyrophosphate binding"/>
    <property type="evidence" value="ECO:0007669"/>
    <property type="project" value="UniProtKB-UniRule"/>
</dbReference>
<dbReference type="InterPro" id="IPR005477">
    <property type="entry name" value="Dxylulose-5-P_synthase"/>
</dbReference>
<comment type="subunit">
    <text evidence="3 10">Homodimer.</text>
</comment>
<evidence type="ECO:0000256" key="5">
    <source>
        <dbReference type="ARBA" id="ARBA00022723"/>
    </source>
</evidence>
<evidence type="ECO:0000256" key="10">
    <source>
        <dbReference type="HAMAP-Rule" id="MF_00315"/>
    </source>
</evidence>
<sequence length="622" mass="68931">MLENDILRMKELIEDIKNLSIRRMRELSELLRKYIIEVVSENGGHLASSLGTVELAICLHHLFDSPKDKIIWDVGHQAYSHKILTGRIDEFRTLRQYKGVSGFPKMSESEHDAFGVGHSSTSISAALGYAVANRQNSEDKKVVAIIGDGSISSGMPFEAMNQAAHIKDLDITVILNDNEMSISPNVGALSRYFNKLRTDPIYNRLRDDVEILVSKIPAIGRNMVSVMDRVSTGVKTVIDPGAFFLHLGWDYYGPINGHDLVELNDTLKRLEKIKGLKLLHITTVKGKGYQPAEREPSKFHGVGPFDIETGEKKSKSSTSFTSVDGDYMVHLGRENLDINVITAAMPDGTGTSTFSEDFPERFFDIGISEEHAPTFAAALAAGGKIPLVCIYSTFMQRAYDQIMHDVALQRLPVIFLMDRAGVVGEDGATHHGTFDLSYMRTVPGMIVSTPRDAQELKRLMKSAVEYKDGPFAIRYSRGAADTSTLSEEVAPLEIGKAECLKEGKGIAILSCGYISKNALKACEGTQNSVYDFKFIKPLDTQTLDIIIRQHHTIIVYEDNSRIGGLGSAVAEYFADKTERPRIILKGIEDGFVEHGAQKILRDDLGFTVDKIKGFIQKYEKKA</sequence>
<dbReference type="EC" id="2.2.1.7" evidence="10"/>
<feature type="binding site" evidence="10">
    <location>
        <position position="178"/>
    </location>
    <ligand>
        <name>Mg(2+)</name>
        <dbReference type="ChEBI" id="CHEBI:18420"/>
    </ligand>
</feature>
<dbReference type="InterPro" id="IPR009014">
    <property type="entry name" value="Transketo_C/PFOR_II"/>
</dbReference>
<dbReference type="InterPro" id="IPR049557">
    <property type="entry name" value="Transketolase_CS"/>
</dbReference>
<dbReference type="CDD" id="cd02007">
    <property type="entry name" value="TPP_DXS"/>
    <property type="match status" value="1"/>
</dbReference>
<dbReference type="InterPro" id="IPR033248">
    <property type="entry name" value="Transketolase_C"/>
</dbReference>